<gene>
    <name evidence="6" type="primary">Cd209b</name>
    <name evidence="6" type="ORF">PHOROB_LOCUS15693</name>
</gene>
<feature type="domain" description="C-type lectin" evidence="5">
    <location>
        <begin position="201"/>
        <end position="315"/>
    </location>
</feature>
<keyword evidence="2" id="KW-1015">Disulfide bond</keyword>
<protein>
    <submittedName>
        <fullName evidence="6">Cd209b protein</fullName>
    </submittedName>
</protein>
<name>A0AAV0A6Z9_PHORO</name>
<evidence type="ECO:0000259" key="5">
    <source>
        <dbReference type="PROSITE" id="PS50041"/>
    </source>
</evidence>
<keyword evidence="4" id="KW-0812">Transmembrane</keyword>
<evidence type="ECO:0000256" key="3">
    <source>
        <dbReference type="ARBA" id="ARBA00023170"/>
    </source>
</evidence>
<evidence type="ECO:0000256" key="4">
    <source>
        <dbReference type="SAM" id="Phobius"/>
    </source>
</evidence>
<dbReference type="Gene3D" id="3.10.100.10">
    <property type="entry name" value="Mannose-Binding Protein A, subunit A"/>
    <property type="match status" value="1"/>
</dbReference>
<dbReference type="PROSITE" id="PS50041">
    <property type="entry name" value="C_TYPE_LECTIN_2"/>
    <property type="match status" value="1"/>
</dbReference>
<dbReference type="InterPro" id="IPR033989">
    <property type="entry name" value="CD209-like_CTLD"/>
</dbReference>
<dbReference type="SMART" id="SM00034">
    <property type="entry name" value="CLECT"/>
    <property type="match status" value="1"/>
</dbReference>
<dbReference type="Proteomes" id="UP001152836">
    <property type="component" value="Unassembled WGS sequence"/>
</dbReference>
<dbReference type="InterPro" id="IPR016186">
    <property type="entry name" value="C-type_lectin-like/link_sf"/>
</dbReference>
<dbReference type="EMBL" id="CALSGD010001583">
    <property type="protein sequence ID" value="CAH7282993.1"/>
    <property type="molecule type" value="Genomic_DNA"/>
</dbReference>
<dbReference type="PANTHER" id="PTHR22803">
    <property type="entry name" value="MANNOSE, PHOSPHOLIPASE, LECTIN RECEPTOR RELATED"/>
    <property type="match status" value="1"/>
</dbReference>
<dbReference type="InterPro" id="IPR001304">
    <property type="entry name" value="C-type_lectin-like"/>
</dbReference>
<evidence type="ECO:0000256" key="1">
    <source>
        <dbReference type="ARBA" id="ARBA00022734"/>
    </source>
</evidence>
<feature type="transmembrane region" description="Helical" evidence="4">
    <location>
        <begin position="54"/>
        <end position="76"/>
    </location>
</feature>
<dbReference type="CDD" id="cd03590">
    <property type="entry name" value="CLECT_DC-SIGN_like"/>
    <property type="match status" value="1"/>
</dbReference>
<dbReference type="SUPFAM" id="SSF56436">
    <property type="entry name" value="C-type lectin-like"/>
    <property type="match status" value="1"/>
</dbReference>
<dbReference type="Pfam" id="PF00059">
    <property type="entry name" value="Lectin_C"/>
    <property type="match status" value="1"/>
</dbReference>
<keyword evidence="4" id="KW-0472">Membrane</keyword>
<keyword evidence="4" id="KW-1133">Transmembrane helix</keyword>
<evidence type="ECO:0000313" key="7">
    <source>
        <dbReference type="Proteomes" id="UP001152836"/>
    </source>
</evidence>
<dbReference type="AlphaFoldDB" id="A0AAV0A6Z9"/>
<keyword evidence="3" id="KW-0675">Receptor</keyword>
<dbReference type="PROSITE" id="PS00615">
    <property type="entry name" value="C_TYPE_LECTIN_1"/>
    <property type="match status" value="1"/>
</dbReference>
<dbReference type="InterPro" id="IPR050111">
    <property type="entry name" value="C-type_lectin/snaclec_domain"/>
</dbReference>
<proteinExistence type="predicted"/>
<comment type="caution">
    <text evidence="6">The sequence shown here is derived from an EMBL/GenBank/DDBJ whole genome shotgun (WGS) entry which is preliminary data.</text>
</comment>
<keyword evidence="7" id="KW-1185">Reference proteome</keyword>
<keyword evidence="1" id="KW-0430">Lectin</keyword>
<organism evidence="6 7">
    <name type="scientific">Phodopus roborovskii</name>
    <name type="common">Roborovski's desert hamster</name>
    <name type="synonym">Cricetulus roborovskii</name>
    <dbReference type="NCBI Taxonomy" id="109678"/>
    <lineage>
        <taxon>Eukaryota</taxon>
        <taxon>Metazoa</taxon>
        <taxon>Chordata</taxon>
        <taxon>Craniata</taxon>
        <taxon>Vertebrata</taxon>
        <taxon>Euteleostomi</taxon>
        <taxon>Mammalia</taxon>
        <taxon>Eutheria</taxon>
        <taxon>Euarchontoglires</taxon>
        <taxon>Glires</taxon>
        <taxon>Rodentia</taxon>
        <taxon>Myomorpha</taxon>
        <taxon>Muroidea</taxon>
        <taxon>Cricetidae</taxon>
        <taxon>Cricetinae</taxon>
        <taxon>Phodopus</taxon>
    </lineage>
</organism>
<evidence type="ECO:0000313" key="6">
    <source>
        <dbReference type="EMBL" id="CAH7282993.1"/>
    </source>
</evidence>
<accession>A0AAV0A6Z9</accession>
<dbReference type="InterPro" id="IPR016187">
    <property type="entry name" value="CTDL_fold"/>
</dbReference>
<evidence type="ECO:0000256" key="2">
    <source>
        <dbReference type="ARBA" id="ARBA00023157"/>
    </source>
</evidence>
<dbReference type="InterPro" id="IPR018378">
    <property type="entry name" value="C-type_lectin_CS"/>
</dbReference>
<sequence>MSDSTEARMQQLVSVEDEEWMVSDTRCSNKSSRLRPNSGIKSLSGRLGRYQIPLVLQLLSFLFLAGLLLVILVQVYKTPNTQGQEESKCEEYQELTQMTNKLLSKIPTAQGQNESMKEISEQLTQLKTELLSRISTYHGWNESMKEISGQLTQLKTELLSRSPSFQVQNDSKQEKIYQQLVQMKAELFRLCRPCPWEWTFFLGNCYFISKSQRNWNNAVKACQEVKAQLVIIDSDEEQTFLQQTSKAKGPTWMGLSDLNKEATWLWVDGSPLSSRFQKYWNRGEPNNIGEEDCVEFSGDGWNDSKCELQKFWICKKPEAPCTAS</sequence>
<dbReference type="GO" id="GO:0005537">
    <property type="term" value="F:D-mannose binding"/>
    <property type="evidence" value="ECO:0007669"/>
    <property type="project" value="UniProtKB-ARBA"/>
</dbReference>
<reference evidence="6" key="1">
    <citation type="submission" date="2022-06" db="EMBL/GenBank/DDBJ databases">
        <authorList>
            <person name="Andreotti S."/>
            <person name="Wyler E."/>
        </authorList>
    </citation>
    <scope>NUCLEOTIDE SEQUENCE</scope>
</reference>
<dbReference type="FunFam" id="3.10.100.10:FF:000044">
    <property type="entry name" value="CD209 antigen, isoform CRA_b"/>
    <property type="match status" value="1"/>
</dbReference>